<feature type="region of interest" description="Disordered" evidence="2">
    <location>
        <begin position="745"/>
        <end position="766"/>
    </location>
</feature>
<keyword evidence="1" id="KW-0862">Zinc</keyword>
<evidence type="ECO:0000256" key="1">
    <source>
        <dbReference type="PROSITE-ProRule" id="PRU00047"/>
    </source>
</evidence>
<evidence type="ECO:0000259" key="3">
    <source>
        <dbReference type="PROSITE" id="PS50158"/>
    </source>
</evidence>
<dbReference type="InterPro" id="IPR001878">
    <property type="entry name" value="Znf_CCHC"/>
</dbReference>
<dbReference type="SMART" id="SM00343">
    <property type="entry name" value="ZnF_C2HC"/>
    <property type="match status" value="1"/>
</dbReference>
<dbReference type="SUPFAM" id="SSF57756">
    <property type="entry name" value="Retrovirus zinc finger-like domains"/>
    <property type="match status" value="1"/>
</dbReference>
<dbReference type="Pfam" id="PF00098">
    <property type="entry name" value="zf-CCHC"/>
    <property type="match status" value="1"/>
</dbReference>
<dbReference type="GO" id="GO:0005737">
    <property type="term" value="C:cytoplasm"/>
    <property type="evidence" value="ECO:0007669"/>
    <property type="project" value="UniProtKB-ARBA"/>
</dbReference>
<keyword evidence="1" id="KW-0479">Metal-binding</keyword>
<dbReference type="PROSITE" id="PS50158">
    <property type="entry name" value="ZF_CCHC"/>
    <property type="match status" value="1"/>
</dbReference>
<reference evidence="5" key="1">
    <citation type="submission" date="2010-08" db="EMBL/GenBank/DDBJ databases">
        <authorList>
            <consortium name="Caenorhabditis japonica Sequencing Consortium"/>
            <person name="Wilson R.K."/>
        </authorList>
    </citation>
    <scope>NUCLEOTIDE SEQUENCE [LARGE SCALE GENOMIC DNA]</scope>
    <source>
        <strain evidence="5">DF5081</strain>
    </source>
</reference>
<feature type="domain" description="CCHC-type" evidence="3">
    <location>
        <begin position="192"/>
        <end position="206"/>
    </location>
</feature>
<dbReference type="InterPro" id="IPR036875">
    <property type="entry name" value="Znf_CCHC_sf"/>
</dbReference>
<dbReference type="Proteomes" id="UP000005237">
    <property type="component" value="Unassembled WGS sequence"/>
</dbReference>
<feature type="region of interest" description="Disordered" evidence="2">
    <location>
        <begin position="531"/>
        <end position="557"/>
    </location>
</feature>
<evidence type="ECO:0000313" key="4">
    <source>
        <dbReference type="EnsemblMetazoa" id="CJA13988.1"/>
    </source>
</evidence>
<dbReference type="GO" id="GO:0008270">
    <property type="term" value="F:zinc ion binding"/>
    <property type="evidence" value="ECO:0007669"/>
    <property type="project" value="UniProtKB-KW"/>
</dbReference>
<keyword evidence="5" id="KW-1185">Reference proteome</keyword>
<accession>A0A8R1HWN4</accession>
<proteinExistence type="predicted"/>
<protein>
    <submittedName>
        <fullName evidence="4">CCHC-type domain-containing protein</fullName>
    </submittedName>
</protein>
<reference evidence="4" key="2">
    <citation type="submission" date="2022-06" db="UniProtKB">
        <authorList>
            <consortium name="EnsemblMetazoa"/>
        </authorList>
    </citation>
    <scope>IDENTIFICATION</scope>
    <source>
        <strain evidence="4">DF5081</strain>
    </source>
</reference>
<dbReference type="EnsemblMetazoa" id="CJA13988.1">
    <property type="protein sequence ID" value="CJA13988.1"/>
    <property type="gene ID" value="WBGene00133192"/>
</dbReference>
<evidence type="ECO:0000313" key="5">
    <source>
        <dbReference type="Proteomes" id="UP000005237"/>
    </source>
</evidence>
<dbReference type="AlphaFoldDB" id="A0A8R1HWN4"/>
<sequence length="766" mass="87550">MKFGRLSAEQQVTLLKTKYLSGKALKAFRGLREAEKQSVGSILRALANRLRISVEDETRRAKTRWETLRIAENQSVEDYCLLLDEVARIAYRRLPPEELSSLKTAKLLGAIAGNEALRCMIDAKLLEYPEKEHYDICRLLAVRHEMSLKEFREKKEVRSQRDGNMVTVNREVRNFSNVLPNRQGFPKIAVQCFKCGVYGHTARICPILAEAPVQRNAMKEPYLKVESIDIKGLEMKKGKRVKKYVVRGTKMIEKGKIGAADVDFVIDSGSCISLMSMKTWRRILKINGVEWKKKVRKEKTDLRTVFTAANEPIKLIEKVSVETSMRTRTRRLAFYVAAVDRETIILGTEGFKAMGIELKINEPPRDVRIVDEVKLDMHGQKIVEIVVEGIIHKERRLCLITPTSRCLTAGVCQVNSKGRSRIKIANHMSESIFLRKGQKIATGKLNGFEVLNKRPELLGKLNKWLRDTEDTKPHKPTVCEVRREVQFGERHPKGPLEKDGEDAVGNVHSDADSRFGLAHGRKNGQKFVKKNVSTGQKEHKRRSKEELNGTRREQHVQPANRTFMRPRSCLMRNTFGEKYTNQPVDTLLVMAPGVSENAVPLVFTEKLILKRSQSAEEMLQKQFNKKRYTRMIMIIPFVTDDDHGDQWSRLINVVPGSTKILLIPAPTSVDDFSLAGAFISLVGSVKRSRGELDVISPGDRVMAHKNQRLVDLGDQINPFDYWHVVNNVIRGRNLVWQPLKVSVGDMGQTRRRSEPRQRRQYPHREK</sequence>
<organism evidence="4 5">
    <name type="scientific">Caenorhabditis japonica</name>
    <dbReference type="NCBI Taxonomy" id="281687"/>
    <lineage>
        <taxon>Eukaryota</taxon>
        <taxon>Metazoa</taxon>
        <taxon>Ecdysozoa</taxon>
        <taxon>Nematoda</taxon>
        <taxon>Chromadorea</taxon>
        <taxon>Rhabditida</taxon>
        <taxon>Rhabditina</taxon>
        <taxon>Rhabditomorpha</taxon>
        <taxon>Rhabditoidea</taxon>
        <taxon>Rhabditidae</taxon>
        <taxon>Peloderinae</taxon>
        <taxon>Caenorhabditis</taxon>
    </lineage>
</organism>
<dbReference type="InterPro" id="IPR021109">
    <property type="entry name" value="Peptidase_aspartic_dom_sf"/>
</dbReference>
<name>A0A8R1HWN4_CAEJA</name>
<keyword evidence="1" id="KW-0863">Zinc-finger</keyword>
<feature type="compositionally biased region" description="Basic and acidic residues" evidence="2">
    <location>
        <begin position="751"/>
        <end position="766"/>
    </location>
</feature>
<dbReference type="GO" id="GO:0019899">
    <property type="term" value="F:enzyme binding"/>
    <property type="evidence" value="ECO:0007669"/>
    <property type="project" value="UniProtKB-ARBA"/>
</dbReference>
<feature type="compositionally biased region" description="Basic and acidic residues" evidence="2">
    <location>
        <begin position="543"/>
        <end position="555"/>
    </location>
</feature>
<dbReference type="Gene3D" id="2.40.70.10">
    <property type="entry name" value="Acid Proteases"/>
    <property type="match status" value="1"/>
</dbReference>
<evidence type="ECO:0000256" key="2">
    <source>
        <dbReference type="SAM" id="MobiDB-lite"/>
    </source>
</evidence>
<dbReference type="CDD" id="cd00303">
    <property type="entry name" value="retropepsin_like"/>
    <property type="match status" value="1"/>
</dbReference>
<dbReference type="GO" id="GO:0003676">
    <property type="term" value="F:nucleic acid binding"/>
    <property type="evidence" value="ECO:0007669"/>
    <property type="project" value="InterPro"/>
</dbReference>